<feature type="compositionally biased region" description="Low complexity" evidence="1">
    <location>
        <begin position="41"/>
        <end position="54"/>
    </location>
</feature>
<feature type="domain" description="MJ1316 RNA cyclic group end recognition" evidence="2">
    <location>
        <begin position="157"/>
        <end position="185"/>
    </location>
</feature>
<dbReference type="EMBL" id="VIIS01001457">
    <property type="protein sequence ID" value="KAF0297943.1"/>
    <property type="molecule type" value="Genomic_DNA"/>
</dbReference>
<evidence type="ECO:0000256" key="1">
    <source>
        <dbReference type="SAM" id="MobiDB-lite"/>
    </source>
</evidence>
<evidence type="ECO:0000313" key="3">
    <source>
        <dbReference type="EMBL" id="KAF0297943.1"/>
    </source>
</evidence>
<dbReference type="Proteomes" id="UP000440578">
    <property type="component" value="Unassembled WGS sequence"/>
</dbReference>
<feature type="region of interest" description="Disordered" evidence="1">
    <location>
        <begin position="24"/>
        <end position="163"/>
    </location>
</feature>
<name>A0A6A4VWA2_AMPAM</name>
<dbReference type="InterPro" id="IPR042653">
    <property type="entry name" value="Leng9"/>
</dbReference>
<dbReference type="AlphaFoldDB" id="A0A6A4VWA2"/>
<accession>A0A6A4VWA2</accession>
<dbReference type="InterPro" id="IPR040459">
    <property type="entry name" value="MJ1316"/>
</dbReference>
<feature type="compositionally biased region" description="Low complexity" evidence="1">
    <location>
        <begin position="63"/>
        <end position="96"/>
    </location>
</feature>
<keyword evidence="3" id="KW-0675">Receptor</keyword>
<protein>
    <submittedName>
        <fullName evidence="3">Leukocyte receptor cluster member 9</fullName>
    </submittedName>
</protein>
<gene>
    <name evidence="3" type="primary">LENG9</name>
    <name evidence="3" type="ORF">FJT64_004669</name>
</gene>
<dbReference type="PANTHER" id="PTHR46729:SF1">
    <property type="entry name" value="LEUKOCYTE RECEPTOR CLUSTER MEMBER 9"/>
    <property type="match status" value="1"/>
</dbReference>
<keyword evidence="4" id="KW-1185">Reference proteome</keyword>
<sequence length="185" mass="19935">MAEERETAASAGLLGRLLGALNPWRSAEQENETLPQPLAKSEAPAESSPAVEESVPAEEESTPAEPAPAAEESTPVPAESQQCPESGAADSSGSDSQADNPFSIFGLPSTQSNKQETPDRAEEQRPAKGRGKGKKVRQARGKGGPTEPRRSAKKPPMRTARDVINRIQWDRNLPEDYFDIGYLDR</sequence>
<feature type="compositionally biased region" description="Basic and acidic residues" evidence="1">
    <location>
        <begin position="116"/>
        <end position="126"/>
    </location>
</feature>
<evidence type="ECO:0000259" key="2">
    <source>
        <dbReference type="Pfam" id="PF04457"/>
    </source>
</evidence>
<dbReference type="Pfam" id="PF04457">
    <property type="entry name" value="MJ1316"/>
    <property type="match status" value="1"/>
</dbReference>
<reference evidence="3 4" key="1">
    <citation type="submission" date="2019-07" db="EMBL/GenBank/DDBJ databases">
        <title>Draft genome assembly of a fouling barnacle, Amphibalanus amphitrite (Darwin, 1854): The first reference genome for Thecostraca.</title>
        <authorList>
            <person name="Kim W."/>
        </authorList>
    </citation>
    <scope>NUCLEOTIDE SEQUENCE [LARGE SCALE GENOMIC DNA]</scope>
    <source>
        <strain evidence="3">SNU_AA5</strain>
        <tissue evidence="3">Soma without cirri and trophi</tissue>
    </source>
</reference>
<dbReference type="PANTHER" id="PTHR46729">
    <property type="entry name" value="LEUKOCYTE RECEPTOR CLUSTER MEMBER 9"/>
    <property type="match status" value="1"/>
</dbReference>
<proteinExistence type="predicted"/>
<dbReference type="OrthoDB" id="10263155at2759"/>
<feature type="compositionally biased region" description="Basic residues" evidence="1">
    <location>
        <begin position="127"/>
        <end position="140"/>
    </location>
</feature>
<comment type="caution">
    <text evidence="3">The sequence shown here is derived from an EMBL/GenBank/DDBJ whole genome shotgun (WGS) entry which is preliminary data.</text>
</comment>
<evidence type="ECO:0000313" key="4">
    <source>
        <dbReference type="Proteomes" id="UP000440578"/>
    </source>
</evidence>
<organism evidence="3 4">
    <name type="scientific">Amphibalanus amphitrite</name>
    <name type="common">Striped barnacle</name>
    <name type="synonym">Balanus amphitrite</name>
    <dbReference type="NCBI Taxonomy" id="1232801"/>
    <lineage>
        <taxon>Eukaryota</taxon>
        <taxon>Metazoa</taxon>
        <taxon>Ecdysozoa</taxon>
        <taxon>Arthropoda</taxon>
        <taxon>Crustacea</taxon>
        <taxon>Multicrustacea</taxon>
        <taxon>Cirripedia</taxon>
        <taxon>Thoracica</taxon>
        <taxon>Thoracicalcarea</taxon>
        <taxon>Balanomorpha</taxon>
        <taxon>Balanoidea</taxon>
        <taxon>Balanidae</taxon>
        <taxon>Amphibalaninae</taxon>
        <taxon>Amphibalanus</taxon>
    </lineage>
</organism>